<dbReference type="PANTHER" id="PTHR47018">
    <property type="entry name" value="CXC DOMAIN-CONTAINING PROTEIN-RELATED"/>
    <property type="match status" value="1"/>
</dbReference>
<dbReference type="PANTHER" id="PTHR47018:SF3">
    <property type="entry name" value="MYCBP-ASSOCIATED PROTEIN"/>
    <property type="match status" value="1"/>
</dbReference>
<keyword evidence="2" id="KW-1185">Reference proteome</keyword>
<proteinExistence type="predicted"/>
<organism evidence="1 2">
    <name type="scientific">Halocaridina rubra</name>
    <name type="common">Hawaiian red shrimp</name>
    <dbReference type="NCBI Taxonomy" id="373956"/>
    <lineage>
        <taxon>Eukaryota</taxon>
        <taxon>Metazoa</taxon>
        <taxon>Ecdysozoa</taxon>
        <taxon>Arthropoda</taxon>
        <taxon>Crustacea</taxon>
        <taxon>Multicrustacea</taxon>
        <taxon>Malacostraca</taxon>
        <taxon>Eumalacostraca</taxon>
        <taxon>Eucarida</taxon>
        <taxon>Decapoda</taxon>
        <taxon>Pleocyemata</taxon>
        <taxon>Caridea</taxon>
        <taxon>Atyoidea</taxon>
        <taxon>Atyidae</taxon>
        <taxon>Halocaridina</taxon>
    </lineage>
</organism>
<comment type="caution">
    <text evidence="1">The sequence shown here is derived from an EMBL/GenBank/DDBJ whole genome shotgun (WGS) entry which is preliminary data.</text>
</comment>
<gene>
    <name evidence="1" type="ORF">SK128_019551</name>
</gene>
<protein>
    <submittedName>
        <fullName evidence="1">Uncharacterized protein</fullName>
    </submittedName>
</protein>
<name>A0AAN9AEF0_HALRR</name>
<dbReference type="Proteomes" id="UP001381693">
    <property type="component" value="Unassembled WGS sequence"/>
</dbReference>
<evidence type="ECO:0000313" key="1">
    <source>
        <dbReference type="EMBL" id="KAK7085509.1"/>
    </source>
</evidence>
<sequence>MALYEKAVQLVDDRQHRKGKALPQFGELHVVMAALRALGSSMEDSGIDDAWLEADMYGSATVRQILKCTHYKHSLRPHIYSYVALYELVTAQFFEDSPDLKEIRLEASFEVKAACSEFGKKKYAESVKQANVNLLQTLSEGNVVNRMMRVHAGLTGISSNANARQRIFLASPELSTLAKQFKDQFCITGYQTKEHHDLSPSMVKREHGTITKLKDAIVSHSNPFALEGDRIYNLITHAYVPDDYVPQILNIDITGQKLYEEFVFERINGEVSIWVPVRKENNKLYMSGNKKCSVKVQNNVVDLRETEDLYRRLMVLACSNRDVNHTQGVGTYEFMVTPRSLFAPNRQVLPCSDISKFTHTLDKLAMPELTEAREQLEEDTR</sequence>
<dbReference type="AlphaFoldDB" id="A0AAN9AEF0"/>
<reference evidence="1 2" key="1">
    <citation type="submission" date="2023-11" db="EMBL/GenBank/DDBJ databases">
        <title>Halocaridina rubra genome assembly.</title>
        <authorList>
            <person name="Smith C."/>
        </authorList>
    </citation>
    <scope>NUCLEOTIDE SEQUENCE [LARGE SCALE GENOMIC DNA]</scope>
    <source>
        <strain evidence="1">EP-1</strain>
        <tissue evidence="1">Whole</tissue>
    </source>
</reference>
<dbReference type="EMBL" id="JAXCGZ010000874">
    <property type="protein sequence ID" value="KAK7085509.1"/>
    <property type="molecule type" value="Genomic_DNA"/>
</dbReference>
<evidence type="ECO:0000313" key="2">
    <source>
        <dbReference type="Proteomes" id="UP001381693"/>
    </source>
</evidence>
<accession>A0AAN9AEF0</accession>